<evidence type="ECO:0000256" key="1">
    <source>
        <dbReference type="SAM" id="Phobius"/>
    </source>
</evidence>
<keyword evidence="1" id="KW-0472">Membrane</keyword>
<dbReference type="Gene3D" id="2.60.40.1880">
    <property type="entry name" value="Invasion associated locus B (IalB) protein"/>
    <property type="match status" value="1"/>
</dbReference>
<dbReference type="AlphaFoldDB" id="A0A382IYD3"/>
<gene>
    <name evidence="2" type="ORF">METZ01_LOCUS257209</name>
</gene>
<organism evidence="2">
    <name type="scientific">marine metagenome</name>
    <dbReference type="NCBI Taxonomy" id="408172"/>
    <lineage>
        <taxon>unclassified sequences</taxon>
        <taxon>metagenomes</taxon>
        <taxon>ecological metagenomes</taxon>
    </lineage>
</organism>
<sequence length="189" mass="20815">MGCNGLENQIIELYVVAMKIFILVCAALIALMGAPTPTNAAKPRLLLKNPGVWGAFSLKEGRGLACYVAGQPKFSKPDGVKRGPIWLLVTHRPYKKIKGEIGIYIGYPLKANSTVTIDIDRQNFKLYTVDDTAWVEDAKMEAKLVAAMRKGRRMVIKGTSKRGTNTTDTYSLNGFTRAHLAINRACKVK</sequence>
<name>A0A382IYD3_9ZZZZ</name>
<dbReference type="Pfam" id="PF06776">
    <property type="entry name" value="IalB"/>
    <property type="match status" value="1"/>
</dbReference>
<keyword evidence="1" id="KW-0812">Transmembrane</keyword>
<dbReference type="InterPro" id="IPR010642">
    <property type="entry name" value="Invasion_prot_B"/>
</dbReference>
<evidence type="ECO:0000313" key="2">
    <source>
        <dbReference type="EMBL" id="SVC04355.1"/>
    </source>
</evidence>
<dbReference type="InterPro" id="IPR038696">
    <property type="entry name" value="IalB_sf"/>
</dbReference>
<dbReference type="EMBL" id="UINC01070307">
    <property type="protein sequence ID" value="SVC04355.1"/>
    <property type="molecule type" value="Genomic_DNA"/>
</dbReference>
<proteinExistence type="predicted"/>
<protein>
    <submittedName>
        <fullName evidence="2">Uncharacterized protein</fullName>
    </submittedName>
</protein>
<accession>A0A382IYD3</accession>
<keyword evidence="1" id="KW-1133">Transmembrane helix</keyword>
<reference evidence="2" key="1">
    <citation type="submission" date="2018-05" db="EMBL/GenBank/DDBJ databases">
        <authorList>
            <person name="Lanie J.A."/>
            <person name="Ng W.-L."/>
            <person name="Kazmierczak K.M."/>
            <person name="Andrzejewski T.M."/>
            <person name="Davidsen T.M."/>
            <person name="Wayne K.J."/>
            <person name="Tettelin H."/>
            <person name="Glass J.I."/>
            <person name="Rusch D."/>
            <person name="Podicherti R."/>
            <person name="Tsui H.-C.T."/>
            <person name="Winkler M.E."/>
        </authorList>
    </citation>
    <scope>NUCLEOTIDE SEQUENCE</scope>
</reference>
<feature type="transmembrane region" description="Helical" evidence="1">
    <location>
        <begin position="13"/>
        <end position="34"/>
    </location>
</feature>